<dbReference type="EMBL" id="CP117834">
    <property type="protein sequence ID" value="WDF05905.1"/>
    <property type="molecule type" value="Genomic_DNA"/>
</dbReference>
<evidence type="ECO:0000313" key="2">
    <source>
        <dbReference type="EMBL" id="WDF05905.1"/>
    </source>
</evidence>
<sequence>MTRANGSYRNHCPFCLYSKHQDIIPGDRASTCGGLMEPQHCTTIQKRLPTYPCMCNVRKETAK</sequence>
<dbReference type="Pfam" id="PF12647">
    <property type="entry name" value="RNHCP"/>
    <property type="match status" value="1"/>
</dbReference>
<feature type="domain" description="RNHCP" evidence="1">
    <location>
        <begin position="4"/>
        <end position="44"/>
    </location>
</feature>
<evidence type="ECO:0000259" key="1">
    <source>
        <dbReference type="Pfam" id="PF12647"/>
    </source>
</evidence>
<name>A0ABY7WDH4_9BACI</name>
<protein>
    <submittedName>
        <fullName evidence="2">RNHCP domain-containing protein</fullName>
    </submittedName>
</protein>
<keyword evidence="3" id="KW-1185">Reference proteome</keyword>
<reference evidence="2 3" key="1">
    <citation type="submission" date="2023-02" db="EMBL/GenBank/DDBJ databases">
        <authorList>
            <person name="Liu G."/>
        </authorList>
    </citation>
    <scope>NUCLEOTIDE SEQUENCE [LARGE SCALE GENOMIC DNA]</scope>
    <source>
        <strain evidence="2 3">DSM 23008</strain>
    </source>
</reference>
<gene>
    <name evidence="2" type="ORF">PQ477_09180</name>
</gene>
<proteinExistence type="predicted"/>
<organism evidence="2 3">
    <name type="scientific">Shouchella hunanensis</name>
    <dbReference type="NCBI Taxonomy" id="766894"/>
    <lineage>
        <taxon>Bacteria</taxon>
        <taxon>Bacillati</taxon>
        <taxon>Bacillota</taxon>
        <taxon>Bacilli</taxon>
        <taxon>Bacillales</taxon>
        <taxon>Bacillaceae</taxon>
        <taxon>Shouchella</taxon>
    </lineage>
</organism>
<evidence type="ECO:0000313" key="3">
    <source>
        <dbReference type="Proteomes" id="UP001215143"/>
    </source>
</evidence>
<dbReference type="InterPro" id="IPR024439">
    <property type="entry name" value="RNHCP"/>
</dbReference>
<dbReference type="Proteomes" id="UP001215143">
    <property type="component" value="Chromosome"/>
</dbReference>
<accession>A0ABY7WDH4</accession>